<dbReference type="GO" id="GO:0016020">
    <property type="term" value="C:membrane"/>
    <property type="evidence" value="ECO:0007669"/>
    <property type="project" value="UniProtKB-SubCell"/>
</dbReference>
<keyword evidence="10" id="KW-1185">Reference proteome</keyword>
<feature type="transmembrane region" description="Helical" evidence="7">
    <location>
        <begin position="21"/>
        <end position="37"/>
    </location>
</feature>
<evidence type="ECO:0000256" key="1">
    <source>
        <dbReference type="ARBA" id="ARBA00004141"/>
    </source>
</evidence>
<dbReference type="GO" id="GO:0015297">
    <property type="term" value="F:antiporter activity"/>
    <property type="evidence" value="ECO:0007669"/>
    <property type="project" value="InterPro"/>
</dbReference>
<evidence type="ECO:0000256" key="4">
    <source>
        <dbReference type="ARBA" id="ARBA00022692"/>
    </source>
</evidence>
<dbReference type="PROSITE" id="PS51201">
    <property type="entry name" value="RCK_N"/>
    <property type="match status" value="1"/>
</dbReference>
<comment type="caution">
    <text evidence="9">The sequence shown here is derived from an EMBL/GenBank/DDBJ whole genome shotgun (WGS) entry which is preliminary data.</text>
</comment>
<evidence type="ECO:0000256" key="7">
    <source>
        <dbReference type="SAM" id="Phobius"/>
    </source>
</evidence>
<evidence type="ECO:0000256" key="2">
    <source>
        <dbReference type="ARBA" id="ARBA00005551"/>
    </source>
</evidence>
<comment type="subcellular location">
    <subcellularLocation>
        <location evidence="1">Membrane</location>
        <topology evidence="1">Multi-pass membrane protein</topology>
    </subcellularLocation>
</comment>
<evidence type="ECO:0000256" key="6">
    <source>
        <dbReference type="ARBA" id="ARBA00023136"/>
    </source>
</evidence>
<dbReference type="PANTHER" id="PTHR42751:SF1">
    <property type="entry name" value="CATION_PROTON ANTIPORTER YBAL-RELATED"/>
    <property type="match status" value="1"/>
</dbReference>
<dbReference type="EMBL" id="LNVX01000520">
    <property type="protein sequence ID" value="OEG69946.1"/>
    <property type="molecule type" value="Genomic_DNA"/>
</dbReference>
<sequence length="332" mass="36231">MVVGKSKLSHQAGADILPLRDAFAVLFFLAVGMLFDFKFIVEYPLLICVCLVIVLLIKPLTAVFTVSVLGYSIKTALTVASGLAQVGEFSFILAQEAKRLDLAGDVVYNTIVVCSIISITLNPSLFKKVPAIEKFLHSRKKLWKILNFVADRKKNKDTKSKKIAENLLPTEEYLAQKTGIVVGYGPTGKKVKNALIEYGVKPIVVEINIDTVNSLSSQGQTVVYGNSAKKNILLAAGIKNADYLIITVPSLQVTLETASLASALNPKTRVLVRTRFLDSKEALKQTGISGIVFEEEEVSNALTCLLLDDLERQSLLAVASKLTEQSVDEEQK</sequence>
<comment type="similarity">
    <text evidence="2">Belongs to the monovalent cation:proton antiporter 2 (CPA2) transporter (TC 2.A.37) family.</text>
</comment>
<evidence type="ECO:0000313" key="10">
    <source>
        <dbReference type="Proteomes" id="UP000095237"/>
    </source>
</evidence>
<dbReference type="InterPro" id="IPR036291">
    <property type="entry name" value="NAD(P)-bd_dom_sf"/>
</dbReference>
<keyword evidence="3" id="KW-0813">Transport</keyword>
<keyword evidence="5 7" id="KW-1133">Transmembrane helix</keyword>
<organism evidence="9 10">
    <name type="scientific">Endomicrobium trichonymphae</name>
    <dbReference type="NCBI Taxonomy" id="1408204"/>
    <lineage>
        <taxon>Bacteria</taxon>
        <taxon>Pseudomonadati</taxon>
        <taxon>Elusimicrobiota</taxon>
        <taxon>Endomicrobiia</taxon>
        <taxon>Endomicrobiales</taxon>
        <taxon>Endomicrobiaceae</taxon>
        <taxon>Candidatus Endomicrobiellum</taxon>
    </lineage>
</organism>
<evidence type="ECO:0000256" key="5">
    <source>
        <dbReference type="ARBA" id="ARBA00022989"/>
    </source>
</evidence>
<protein>
    <recommendedName>
        <fullName evidence="8">RCK N-terminal domain-containing protein</fullName>
    </recommendedName>
</protein>
<evidence type="ECO:0000256" key="3">
    <source>
        <dbReference type="ARBA" id="ARBA00022448"/>
    </source>
</evidence>
<dbReference type="Proteomes" id="UP000095237">
    <property type="component" value="Unassembled WGS sequence"/>
</dbReference>
<keyword evidence="6 7" id="KW-0472">Membrane</keyword>
<feature type="domain" description="RCK N-terminal" evidence="8">
    <location>
        <begin position="176"/>
        <end position="293"/>
    </location>
</feature>
<dbReference type="Pfam" id="PF02254">
    <property type="entry name" value="TrkA_N"/>
    <property type="match status" value="1"/>
</dbReference>
<dbReference type="Gene3D" id="3.40.50.720">
    <property type="entry name" value="NAD(P)-binding Rossmann-like Domain"/>
    <property type="match status" value="1"/>
</dbReference>
<dbReference type="GO" id="GO:1902600">
    <property type="term" value="P:proton transmembrane transport"/>
    <property type="evidence" value="ECO:0007669"/>
    <property type="project" value="InterPro"/>
</dbReference>
<dbReference type="Gene3D" id="1.20.1530.20">
    <property type="match status" value="1"/>
</dbReference>
<evidence type="ECO:0000313" key="9">
    <source>
        <dbReference type="EMBL" id="OEG69946.1"/>
    </source>
</evidence>
<dbReference type="InterPro" id="IPR003148">
    <property type="entry name" value="RCK_N"/>
</dbReference>
<dbReference type="AlphaFoldDB" id="A0A1E5IHG8"/>
<reference evidence="9 10" key="1">
    <citation type="submission" date="2015-11" db="EMBL/GenBank/DDBJ databases">
        <title>Evidence for parallel genomic evolution in an endosymbiosis of termite gut flagellates.</title>
        <authorList>
            <person name="Zheng H."/>
        </authorList>
    </citation>
    <scope>NUCLEOTIDE SEQUENCE [LARGE SCALE GENOMIC DNA]</scope>
    <source>
        <strain evidence="9 10">CET450</strain>
    </source>
</reference>
<accession>A0A1E5IHG8</accession>
<name>A0A1E5IHG8_ENDTX</name>
<proteinExistence type="inferred from homology"/>
<evidence type="ECO:0000259" key="8">
    <source>
        <dbReference type="PROSITE" id="PS51201"/>
    </source>
</evidence>
<dbReference type="SUPFAM" id="SSF51735">
    <property type="entry name" value="NAD(P)-binding Rossmann-fold domains"/>
    <property type="match status" value="1"/>
</dbReference>
<dbReference type="PANTHER" id="PTHR42751">
    <property type="entry name" value="SODIUM/HYDROGEN EXCHANGER FAMILY/TRKA DOMAIN PROTEIN"/>
    <property type="match status" value="1"/>
</dbReference>
<dbReference type="InterPro" id="IPR006153">
    <property type="entry name" value="Cation/H_exchanger_TM"/>
</dbReference>
<dbReference type="Pfam" id="PF00999">
    <property type="entry name" value="Na_H_Exchanger"/>
    <property type="match status" value="1"/>
</dbReference>
<dbReference type="GO" id="GO:0006813">
    <property type="term" value="P:potassium ion transport"/>
    <property type="evidence" value="ECO:0007669"/>
    <property type="project" value="InterPro"/>
</dbReference>
<feature type="transmembrane region" description="Helical" evidence="7">
    <location>
        <begin position="43"/>
        <end position="69"/>
    </location>
</feature>
<dbReference type="InterPro" id="IPR038770">
    <property type="entry name" value="Na+/solute_symporter_sf"/>
</dbReference>
<gene>
    <name evidence="9" type="ORF">ATZ36_06875</name>
</gene>
<keyword evidence="4 7" id="KW-0812">Transmembrane</keyword>